<organism evidence="1 2">
    <name type="scientific">Sphaerotilus natans subsp. natans DSM 6575</name>
    <dbReference type="NCBI Taxonomy" id="1286631"/>
    <lineage>
        <taxon>Bacteria</taxon>
        <taxon>Pseudomonadati</taxon>
        <taxon>Pseudomonadota</taxon>
        <taxon>Betaproteobacteria</taxon>
        <taxon>Burkholderiales</taxon>
        <taxon>Sphaerotilaceae</taxon>
        <taxon>Sphaerotilus</taxon>
    </lineage>
</organism>
<proteinExistence type="predicted"/>
<protein>
    <submittedName>
        <fullName evidence="1">Uncharacterized protein</fullName>
    </submittedName>
</protein>
<gene>
    <name evidence="1" type="ORF">X805_40030</name>
</gene>
<evidence type="ECO:0000313" key="2">
    <source>
        <dbReference type="Proteomes" id="UP000026714"/>
    </source>
</evidence>
<dbReference type="EMBL" id="AZRA01000145">
    <property type="protein sequence ID" value="KDB50403.1"/>
    <property type="molecule type" value="Genomic_DNA"/>
</dbReference>
<dbReference type="Proteomes" id="UP000026714">
    <property type="component" value="Unassembled WGS sequence"/>
</dbReference>
<dbReference type="AlphaFoldDB" id="A0A059KH27"/>
<keyword evidence="2" id="KW-1185">Reference proteome</keyword>
<sequence length="48" mass="5451">MGVGRLRRGRGHSSLSAEGRCEVLWRHHAVRRRTGAGMRRRQIAAVRS</sequence>
<reference evidence="1 2" key="1">
    <citation type="journal article" date="2014" name="FEMS Microbiol. Ecol.">
        <title>Sphaerotilus natans encrusted with nanoball-shaped Fe(III) oxide minerals formed by nitrate-reducing mixotrophic Fe(II) oxidation.</title>
        <authorList>
            <person name="Park S."/>
            <person name="Kim D.H."/>
            <person name="Lee J.H."/>
            <person name="Hur H.G."/>
        </authorList>
    </citation>
    <scope>NUCLEOTIDE SEQUENCE [LARGE SCALE GENOMIC DNA]</scope>
    <source>
        <strain evidence="1 2">DSM 6575</strain>
    </source>
</reference>
<evidence type="ECO:0000313" key="1">
    <source>
        <dbReference type="EMBL" id="KDB50403.1"/>
    </source>
</evidence>
<name>A0A059KH27_9BURK</name>
<comment type="caution">
    <text evidence="1">The sequence shown here is derived from an EMBL/GenBank/DDBJ whole genome shotgun (WGS) entry which is preliminary data.</text>
</comment>
<accession>A0A059KH27</accession>